<evidence type="ECO:0000313" key="1">
    <source>
        <dbReference type="EMBL" id="MCV7073887.1"/>
    </source>
</evidence>
<accession>A0A9X3BRT6</accession>
<sequence>MAELHRVGDELEVRLSTVEKIAALHGDLRVPVSAVTGVGVVDTPLAAVSGVRAPGLHWPGRTKIGTWRRRDGKTFAVARSGVPAVQVDLAGQGFDRLVVSVGDAEEVAAALR</sequence>
<reference evidence="1" key="1">
    <citation type="submission" date="2020-07" db="EMBL/GenBank/DDBJ databases">
        <authorList>
            <person name="Pettersson B.M.F."/>
            <person name="Behra P.R.K."/>
            <person name="Ramesh M."/>
            <person name="Das S."/>
            <person name="Dasgupta S."/>
            <person name="Kirsebom L.A."/>
        </authorList>
    </citation>
    <scope>NUCLEOTIDE SEQUENCE</scope>
    <source>
        <strain evidence="1">DSM 45406</strain>
    </source>
</reference>
<protein>
    <submittedName>
        <fullName evidence="1">Uncharacterized protein</fullName>
    </submittedName>
</protein>
<reference evidence="1" key="2">
    <citation type="journal article" date="2022" name="BMC Genomics">
        <title>Comparative genome analysis of mycobacteria focusing on tRNA and non-coding RNA.</title>
        <authorList>
            <person name="Behra P.R.K."/>
            <person name="Pettersson B.M.F."/>
            <person name="Ramesh M."/>
            <person name="Das S."/>
            <person name="Dasgupta S."/>
            <person name="Kirsebom L.A."/>
        </authorList>
    </citation>
    <scope>NUCLEOTIDE SEQUENCE</scope>
    <source>
        <strain evidence="1">DSM 45406</strain>
    </source>
</reference>
<dbReference type="EMBL" id="CP092427">
    <property type="protein sequence ID" value="ULP38994.1"/>
    <property type="molecule type" value="Genomic_DNA"/>
</dbReference>
<dbReference type="AlphaFoldDB" id="A0A9X3BRT6"/>
<dbReference type="EMBL" id="JACKRN010000955">
    <property type="protein sequence ID" value="MCV7073887.1"/>
    <property type="molecule type" value="Genomic_DNA"/>
</dbReference>
<name>A0A9X3BRT6_9MYCO</name>
<proteinExistence type="predicted"/>
<keyword evidence="3" id="KW-1185">Reference proteome</keyword>
<evidence type="ECO:0000313" key="2">
    <source>
        <dbReference type="EMBL" id="ULP38994.1"/>
    </source>
</evidence>
<evidence type="ECO:0000313" key="3">
    <source>
        <dbReference type="Proteomes" id="UP001055159"/>
    </source>
</evidence>
<organism evidence="1 4">
    <name type="scientific">Mycolicibacterium rufum</name>
    <dbReference type="NCBI Taxonomy" id="318424"/>
    <lineage>
        <taxon>Bacteria</taxon>
        <taxon>Bacillati</taxon>
        <taxon>Actinomycetota</taxon>
        <taxon>Actinomycetes</taxon>
        <taxon>Mycobacteriales</taxon>
        <taxon>Mycobacteriaceae</taxon>
        <taxon>Mycolicibacterium</taxon>
    </lineage>
</organism>
<dbReference type="Proteomes" id="UP001140272">
    <property type="component" value="Unassembled WGS sequence"/>
</dbReference>
<dbReference type="RefSeq" id="WP_043408304.1">
    <property type="nucleotide sequence ID" value="NZ_CP092427.2"/>
</dbReference>
<reference evidence="2" key="3">
    <citation type="submission" date="2022-08" db="EMBL/GenBank/DDBJ databases">
        <title>Whole genome sequencing of non-tuberculosis mycobacteria type-strains.</title>
        <authorList>
            <person name="Igarashi Y."/>
            <person name="Osugi A."/>
            <person name="Mitarai S."/>
        </authorList>
    </citation>
    <scope>NUCLEOTIDE SEQUENCE</scope>
    <source>
        <strain evidence="2">JCM 16372</strain>
    </source>
</reference>
<gene>
    <name evidence="1" type="ORF">H7H73_29945</name>
    <name evidence="2" type="ORF">MJO55_11625</name>
</gene>
<dbReference type="Proteomes" id="UP001055159">
    <property type="component" value="Chromosome"/>
</dbReference>
<evidence type="ECO:0000313" key="4">
    <source>
        <dbReference type="Proteomes" id="UP001140272"/>
    </source>
</evidence>